<dbReference type="STRING" id="1294263.JCM21531_399"/>
<reference evidence="1" key="1">
    <citation type="journal article" date="2014" name="Genome Announc.">
        <title>Draft Genome Sequence of Clostridium straminisolvens Strain JCM 21531T, Isolated from a Cellulose-Degrading Bacterial Community.</title>
        <authorList>
            <person name="Yuki M."/>
            <person name="Oshima K."/>
            <person name="Suda W."/>
            <person name="Sakamoto M."/>
            <person name="Kitamura K."/>
            <person name="Iida T."/>
            <person name="Hattori M."/>
            <person name="Ohkuma M."/>
        </authorList>
    </citation>
    <scope>NUCLEOTIDE SEQUENCE [LARGE SCALE GENOMIC DNA]</scope>
    <source>
        <strain evidence="1">JCM 21531</strain>
    </source>
</reference>
<comment type="caution">
    <text evidence="1">The sequence shown here is derived from an EMBL/GenBank/DDBJ whole genome shotgun (WGS) entry which is preliminary data.</text>
</comment>
<gene>
    <name evidence="1" type="ORF">JCM21531_399</name>
</gene>
<organism evidence="1 2">
    <name type="scientific">Acetivibrio straminisolvens JCM 21531</name>
    <dbReference type="NCBI Taxonomy" id="1294263"/>
    <lineage>
        <taxon>Bacteria</taxon>
        <taxon>Bacillati</taxon>
        <taxon>Bacillota</taxon>
        <taxon>Clostridia</taxon>
        <taxon>Eubacteriales</taxon>
        <taxon>Oscillospiraceae</taxon>
        <taxon>Acetivibrio</taxon>
    </lineage>
</organism>
<evidence type="ECO:0000313" key="2">
    <source>
        <dbReference type="Proteomes" id="UP000019109"/>
    </source>
</evidence>
<keyword evidence="2" id="KW-1185">Reference proteome</keyword>
<protein>
    <submittedName>
        <fullName evidence="1">Uncharacterized protein</fullName>
    </submittedName>
</protein>
<evidence type="ECO:0000313" key="1">
    <source>
        <dbReference type="EMBL" id="GAE87057.1"/>
    </source>
</evidence>
<sequence>MKEEKLFRANFLNFLKKYRNKILPPHVEILCSIREMVYHINQENNSNEVGLKCLCC</sequence>
<dbReference type="AlphaFoldDB" id="W4V1S4"/>
<name>W4V1S4_9FIRM</name>
<proteinExistence type="predicted"/>
<accession>W4V1S4</accession>
<dbReference type="EMBL" id="BAVR01000003">
    <property type="protein sequence ID" value="GAE87057.1"/>
    <property type="molecule type" value="Genomic_DNA"/>
</dbReference>
<dbReference type="Proteomes" id="UP000019109">
    <property type="component" value="Unassembled WGS sequence"/>
</dbReference>